<name>U5W0M5_9ACTN</name>
<dbReference type="HOGENOM" id="CLU_2893690_0_0_11"/>
<dbReference type="RefSeq" id="WP_023363221.1">
    <property type="nucleotide sequence ID" value="NC_022657.1"/>
</dbReference>
<proteinExistence type="predicted"/>
<reference evidence="1 2" key="1">
    <citation type="journal article" date="2014" name="J. Biotechnol.">
        <title>Complete genome sequence of the actinobacterium Actinoplanes friuliensis HAG 010964, producer of the lipopeptide antibiotic friulimycin.</title>
        <authorList>
            <person name="Ruckert C."/>
            <person name="Szczepanowski R."/>
            <person name="Albersmeier A."/>
            <person name="Goesmann A."/>
            <person name="Fischer N."/>
            <person name="Steinkamper A."/>
            <person name="Puhler A."/>
            <person name="Biener R."/>
            <person name="Schwartz D."/>
            <person name="Kalinowski J."/>
        </authorList>
    </citation>
    <scope>NUCLEOTIDE SEQUENCE [LARGE SCALE GENOMIC DNA]</scope>
    <source>
        <strain evidence="1 2">DSM 7358</strain>
    </source>
</reference>
<organism evidence="1 2">
    <name type="scientific">Actinoplanes friuliensis DSM 7358</name>
    <dbReference type="NCBI Taxonomy" id="1246995"/>
    <lineage>
        <taxon>Bacteria</taxon>
        <taxon>Bacillati</taxon>
        <taxon>Actinomycetota</taxon>
        <taxon>Actinomycetes</taxon>
        <taxon>Micromonosporales</taxon>
        <taxon>Micromonosporaceae</taxon>
        <taxon>Actinoplanes</taxon>
    </lineage>
</organism>
<accession>U5W0M5</accession>
<gene>
    <name evidence="1" type="ORF">AFR_22590</name>
</gene>
<evidence type="ECO:0000313" key="2">
    <source>
        <dbReference type="Proteomes" id="UP000017746"/>
    </source>
</evidence>
<dbReference type="EMBL" id="CP006272">
    <property type="protein sequence ID" value="AGZ42788.1"/>
    <property type="molecule type" value="Genomic_DNA"/>
</dbReference>
<dbReference type="PATRIC" id="fig|1246995.3.peg.4579"/>
<dbReference type="OrthoDB" id="3298135at2"/>
<protein>
    <submittedName>
        <fullName evidence="1">Uncharacterized protein</fullName>
    </submittedName>
</protein>
<evidence type="ECO:0000313" key="1">
    <source>
        <dbReference type="EMBL" id="AGZ42788.1"/>
    </source>
</evidence>
<dbReference type="KEGG" id="afs:AFR_22590"/>
<sequence>MAVITKTHMLGVVRRAYGPEQAETLSGRLPDRIDLESPADSALLFELGLTPDRLFSALGGEL</sequence>
<keyword evidence="2" id="KW-1185">Reference proteome</keyword>
<dbReference type="Proteomes" id="UP000017746">
    <property type="component" value="Chromosome"/>
</dbReference>
<dbReference type="AlphaFoldDB" id="U5W0M5"/>